<organism evidence="1 2">
    <name type="scientific">Providencia alcalifaciens</name>
    <dbReference type="NCBI Taxonomy" id="126385"/>
    <lineage>
        <taxon>Bacteria</taxon>
        <taxon>Pseudomonadati</taxon>
        <taxon>Pseudomonadota</taxon>
        <taxon>Gammaproteobacteria</taxon>
        <taxon>Enterobacterales</taxon>
        <taxon>Morganellaceae</taxon>
        <taxon>Providencia</taxon>
    </lineage>
</organism>
<comment type="caution">
    <text evidence="1">The sequence shown here is derived from an EMBL/GenBank/DDBJ whole genome shotgun (WGS) entry which is preliminary data.</text>
</comment>
<reference evidence="1 2" key="1">
    <citation type="submission" date="2019-03" db="EMBL/GenBank/DDBJ databases">
        <title>Genomic analyses of the natural microbiome of Caenorhabditis elegans.</title>
        <authorList>
            <person name="Samuel B."/>
        </authorList>
    </citation>
    <scope>NUCLEOTIDE SEQUENCE [LARGE SCALE GENOMIC DNA]</scope>
    <source>
        <strain evidence="1 2">JUb102</strain>
    </source>
</reference>
<gene>
    <name evidence="1" type="ORF">EC835_12010</name>
</gene>
<evidence type="ECO:0000313" key="1">
    <source>
        <dbReference type="EMBL" id="TCT28143.1"/>
    </source>
</evidence>
<dbReference type="AlphaFoldDB" id="A0A4R3ND03"/>
<protein>
    <submittedName>
        <fullName evidence="1">Uncharacterized protein</fullName>
    </submittedName>
</protein>
<accession>A0A4R3ND03</accession>
<dbReference type="Proteomes" id="UP000295055">
    <property type="component" value="Unassembled WGS sequence"/>
</dbReference>
<name>A0A4R3ND03_9GAMM</name>
<sequence length="46" mass="5406">MRELLRIVYALILKFLDGLPYFDQDYNSIDDTLFIPETLPSEQAVE</sequence>
<proteinExistence type="predicted"/>
<evidence type="ECO:0000313" key="2">
    <source>
        <dbReference type="Proteomes" id="UP000295055"/>
    </source>
</evidence>
<dbReference type="EMBL" id="SMAS01000020">
    <property type="protein sequence ID" value="TCT28143.1"/>
    <property type="molecule type" value="Genomic_DNA"/>
</dbReference>